<comment type="caution">
    <text evidence="3">The sequence shown here is derived from an EMBL/GenBank/DDBJ whole genome shotgun (WGS) entry which is preliminary data.</text>
</comment>
<comment type="similarity">
    <text evidence="1">Belongs to the short-chain dehydrogenases/reductases (SDR) family.</text>
</comment>
<evidence type="ECO:0000256" key="2">
    <source>
        <dbReference type="ARBA" id="ARBA00023002"/>
    </source>
</evidence>
<dbReference type="EMBL" id="JAPFCC010000001">
    <property type="protein sequence ID" value="MCW7555066.1"/>
    <property type="molecule type" value="Genomic_DNA"/>
</dbReference>
<dbReference type="PRINTS" id="PR00080">
    <property type="entry name" value="SDRFAMILY"/>
</dbReference>
<dbReference type="InterPro" id="IPR036291">
    <property type="entry name" value="NAD(P)-bd_dom_sf"/>
</dbReference>
<keyword evidence="4" id="KW-1185">Reference proteome</keyword>
<gene>
    <name evidence="3" type="ORF">NX722_21055</name>
</gene>
<dbReference type="PANTHER" id="PTHR43180">
    <property type="entry name" value="3-OXOACYL-(ACYL-CARRIER-PROTEIN) REDUCTASE (AFU_ORTHOLOGUE AFUA_6G11210)"/>
    <property type="match status" value="1"/>
</dbReference>
<keyword evidence="2" id="KW-0560">Oxidoreductase</keyword>
<dbReference type="CDD" id="cd05233">
    <property type="entry name" value="SDR_c"/>
    <property type="match status" value="1"/>
</dbReference>
<reference evidence="3 4" key="1">
    <citation type="submission" date="2022-10" db="EMBL/GenBank/DDBJ databases">
        <title>High-quality genome sequences of two octocoral-associated bacteria, Endozoicomonas euniceicola EF212 and Endozoicomonas gorgoniicola PS125.</title>
        <authorList>
            <person name="Chiou Y.-J."/>
            <person name="Chen Y.-H."/>
        </authorList>
    </citation>
    <scope>NUCLEOTIDE SEQUENCE [LARGE SCALE GENOMIC DNA]</scope>
    <source>
        <strain evidence="3 4">PS125</strain>
    </source>
</reference>
<sequence length="256" mass="27380">MFSLKDKVAVITGGGSGVGLATVKRFCKAGAKVIIADITDQQALADELGCRYVHVDVSSEESVRHLFEATEEIYGKVDTLINNAGIIVPGEMLEDAQMDEYLKVFNVNFGGVLYGLKYGPAHMNDGGSIINTASLAGKIGFPGYGAYCSVKGSVIQVTRVAALELAERNIRVNCVCPSTIDTPMAHAEGNELELMLKDYVWPLGRMCEPEEIAAMYHFMAADDCTYLTGTAIDMDGGYKAGTGMKAIGKLTEGVEL</sequence>
<dbReference type="Pfam" id="PF13561">
    <property type="entry name" value="adh_short_C2"/>
    <property type="match status" value="1"/>
</dbReference>
<evidence type="ECO:0000313" key="3">
    <source>
        <dbReference type="EMBL" id="MCW7555066.1"/>
    </source>
</evidence>
<proteinExistence type="inferred from homology"/>
<dbReference type="RefSeq" id="WP_262564833.1">
    <property type="nucleotide sequence ID" value="NZ_JAPFCC010000001.1"/>
</dbReference>
<dbReference type="InterPro" id="IPR002347">
    <property type="entry name" value="SDR_fam"/>
</dbReference>
<dbReference type="SUPFAM" id="SSF51735">
    <property type="entry name" value="NAD(P)-binding Rossmann-fold domains"/>
    <property type="match status" value="1"/>
</dbReference>
<dbReference type="PRINTS" id="PR00081">
    <property type="entry name" value="GDHRDH"/>
</dbReference>
<evidence type="ECO:0000313" key="4">
    <source>
        <dbReference type="Proteomes" id="UP001209854"/>
    </source>
</evidence>
<dbReference type="PANTHER" id="PTHR43180:SF66">
    <property type="entry name" value="SHORT-CHAIN DEHYDROGENASE_REDUCTASE FAMILY PROTEIN"/>
    <property type="match status" value="1"/>
</dbReference>
<dbReference type="Proteomes" id="UP001209854">
    <property type="component" value="Unassembled WGS sequence"/>
</dbReference>
<name>A0ABT3N0B5_9GAMM</name>
<organism evidence="3 4">
    <name type="scientific">Endozoicomonas gorgoniicola</name>
    <dbReference type="NCBI Taxonomy" id="1234144"/>
    <lineage>
        <taxon>Bacteria</taxon>
        <taxon>Pseudomonadati</taxon>
        <taxon>Pseudomonadota</taxon>
        <taxon>Gammaproteobacteria</taxon>
        <taxon>Oceanospirillales</taxon>
        <taxon>Endozoicomonadaceae</taxon>
        <taxon>Endozoicomonas</taxon>
    </lineage>
</organism>
<protein>
    <submittedName>
        <fullName evidence="3">SDR family oxidoreductase</fullName>
    </submittedName>
</protein>
<dbReference type="Gene3D" id="3.40.50.720">
    <property type="entry name" value="NAD(P)-binding Rossmann-like Domain"/>
    <property type="match status" value="1"/>
</dbReference>
<evidence type="ECO:0000256" key="1">
    <source>
        <dbReference type="ARBA" id="ARBA00006484"/>
    </source>
</evidence>
<accession>A0ABT3N0B5</accession>